<dbReference type="STRING" id="1034345.GCA_000236865_01036"/>
<dbReference type="InterPro" id="IPR005704">
    <property type="entry name" value="Ribosomal_uS3_bac-typ"/>
</dbReference>
<dbReference type="FunFam" id="3.30.300.20:FF:000001">
    <property type="entry name" value="30S ribosomal protein S3"/>
    <property type="match status" value="1"/>
</dbReference>
<accession>A0A369LF12</accession>
<protein>
    <recommendedName>
        <fullName evidence="7 8">Small ribosomal subunit protein uS3</fullName>
    </recommendedName>
</protein>
<dbReference type="Gene3D" id="3.30.1140.32">
    <property type="entry name" value="Ribosomal protein S3, C-terminal domain"/>
    <property type="match status" value="1"/>
</dbReference>
<dbReference type="InterPro" id="IPR009019">
    <property type="entry name" value="KH_sf_prok-type"/>
</dbReference>
<dbReference type="SUPFAM" id="SSF54814">
    <property type="entry name" value="Prokaryotic type KH domain (KH-domain type II)"/>
    <property type="match status" value="1"/>
</dbReference>
<dbReference type="FunFam" id="3.30.1140.32:FF:000002">
    <property type="entry name" value="30S ribosomal protein S3"/>
    <property type="match status" value="1"/>
</dbReference>
<evidence type="ECO:0000256" key="3">
    <source>
        <dbReference type="ARBA" id="ARBA00022884"/>
    </source>
</evidence>
<dbReference type="AlphaFoldDB" id="A0A369LF12"/>
<dbReference type="PANTHER" id="PTHR11760:SF19">
    <property type="entry name" value="SMALL RIBOSOMAL SUBUNIT PROTEIN US3C"/>
    <property type="match status" value="1"/>
</dbReference>
<evidence type="ECO:0000313" key="13">
    <source>
        <dbReference type="Proteomes" id="UP000253792"/>
    </source>
</evidence>
<dbReference type="SMART" id="SM00322">
    <property type="entry name" value="KH"/>
    <property type="match status" value="1"/>
</dbReference>
<keyword evidence="2 8" id="KW-0699">rRNA-binding</keyword>
<dbReference type="InterPro" id="IPR004087">
    <property type="entry name" value="KH_dom"/>
</dbReference>
<evidence type="ECO:0000256" key="6">
    <source>
        <dbReference type="ARBA" id="ARBA00024998"/>
    </source>
</evidence>
<dbReference type="GO" id="GO:0003735">
    <property type="term" value="F:structural constituent of ribosome"/>
    <property type="evidence" value="ECO:0007669"/>
    <property type="project" value="InterPro"/>
</dbReference>
<feature type="region of interest" description="Disordered" evidence="10">
    <location>
        <begin position="210"/>
        <end position="237"/>
    </location>
</feature>
<dbReference type="Pfam" id="PF07650">
    <property type="entry name" value="KH_2"/>
    <property type="match status" value="1"/>
</dbReference>
<dbReference type="Gene3D" id="3.30.300.20">
    <property type="match status" value="1"/>
</dbReference>
<keyword evidence="4 8" id="KW-0689">Ribosomal protein</keyword>
<dbReference type="EMBL" id="PPTP01000002">
    <property type="protein sequence ID" value="RDB56735.1"/>
    <property type="molecule type" value="Genomic_DNA"/>
</dbReference>
<dbReference type="InterPro" id="IPR057258">
    <property type="entry name" value="Ribosomal_uS3"/>
</dbReference>
<evidence type="ECO:0000256" key="9">
    <source>
        <dbReference type="RuleBase" id="RU003624"/>
    </source>
</evidence>
<dbReference type="PANTHER" id="PTHR11760">
    <property type="entry name" value="30S/40S RIBOSOMAL PROTEIN S3"/>
    <property type="match status" value="1"/>
</dbReference>
<evidence type="ECO:0000313" key="12">
    <source>
        <dbReference type="EMBL" id="RDB56735.1"/>
    </source>
</evidence>
<gene>
    <name evidence="8" type="primary">rpsC</name>
    <name evidence="12" type="ORF">C1880_02945</name>
</gene>
<comment type="caution">
    <text evidence="12">The sequence shown here is derived from an EMBL/GenBank/DDBJ whole genome shotgun (WGS) entry which is preliminary data.</text>
</comment>
<comment type="function">
    <text evidence="6 8">Binds the lower part of the 30S subunit head. Binds mRNA in the 70S ribosome, positioning it for translation.</text>
</comment>
<dbReference type="GO" id="GO:0006412">
    <property type="term" value="P:translation"/>
    <property type="evidence" value="ECO:0007669"/>
    <property type="project" value="UniProtKB-UniRule"/>
</dbReference>
<evidence type="ECO:0000256" key="4">
    <source>
        <dbReference type="ARBA" id="ARBA00022980"/>
    </source>
</evidence>
<organism evidence="12 13">
    <name type="scientific">Senegalimassilia anaerobia</name>
    <dbReference type="NCBI Taxonomy" id="1473216"/>
    <lineage>
        <taxon>Bacteria</taxon>
        <taxon>Bacillati</taxon>
        <taxon>Actinomycetota</taxon>
        <taxon>Coriobacteriia</taxon>
        <taxon>Coriobacteriales</taxon>
        <taxon>Coriobacteriaceae</taxon>
        <taxon>Senegalimassilia</taxon>
    </lineage>
</organism>
<evidence type="ECO:0000256" key="8">
    <source>
        <dbReference type="HAMAP-Rule" id="MF_01309"/>
    </source>
</evidence>
<dbReference type="InterPro" id="IPR036419">
    <property type="entry name" value="Ribosomal_S3_C_sf"/>
</dbReference>
<dbReference type="Pfam" id="PF00189">
    <property type="entry name" value="Ribosomal_S3_C"/>
    <property type="match status" value="1"/>
</dbReference>
<sequence length="237" mass="26498">MGQKVSPTGFRLGITEEWRSRWYADKDYAQNLANDLAIRKFLDKQLARAAVSKVEIERAGDKIKVIVTTARPGVVIGKKGAEIDALRKKLEKVANGPVNIEVVEVKRPELDANLIAQSVAEQLEGRVAFRRAMRKAVQSARKSGAKGIRIQCAGRLGGAEMSRREWYREGRVPLHTLRAKVDYGFCTARTQMGAIGVQVWVYHGEVLPGQKAPQPQLEGSSRPNRSRRNDRNDRGRK</sequence>
<dbReference type="CDD" id="cd02412">
    <property type="entry name" value="KH-II_30S_S3"/>
    <property type="match status" value="1"/>
</dbReference>
<dbReference type="OrthoDB" id="9806396at2"/>
<evidence type="ECO:0000256" key="10">
    <source>
        <dbReference type="SAM" id="MobiDB-lite"/>
    </source>
</evidence>
<dbReference type="GO" id="GO:0019843">
    <property type="term" value="F:rRNA binding"/>
    <property type="evidence" value="ECO:0007669"/>
    <property type="project" value="UniProtKB-UniRule"/>
</dbReference>
<feature type="compositionally biased region" description="Basic and acidic residues" evidence="10">
    <location>
        <begin position="227"/>
        <end position="237"/>
    </location>
</feature>
<dbReference type="PROSITE" id="PS00548">
    <property type="entry name" value="RIBOSOMAL_S3"/>
    <property type="match status" value="1"/>
</dbReference>
<evidence type="ECO:0000256" key="7">
    <source>
        <dbReference type="ARBA" id="ARBA00035257"/>
    </source>
</evidence>
<dbReference type="NCBIfam" id="TIGR01009">
    <property type="entry name" value="rpsC_bact"/>
    <property type="match status" value="1"/>
</dbReference>
<dbReference type="HAMAP" id="MF_01309_B">
    <property type="entry name" value="Ribosomal_uS3_B"/>
    <property type="match status" value="1"/>
</dbReference>
<dbReference type="Proteomes" id="UP000253792">
    <property type="component" value="Unassembled WGS sequence"/>
</dbReference>
<keyword evidence="3 8" id="KW-0694">RNA-binding</keyword>
<dbReference type="PROSITE" id="PS50823">
    <property type="entry name" value="KH_TYPE_2"/>
    <property type="match status" value="1"/>
</dbReference>
<comment type="subunit">
    <text evidence="8">Part of the 30S ribosomal subunit. Forms a tight complex with proteins S10 and S14.</text>
</comment>
<dbReference type="GeneID" id="82935275"/>
<dbReference type="InterPro" id="IPR001351">
    <property type="entry name" value="Ribosomal_uS3_C"/>
</dbReference>
<evidence type="ECO:0000256" key="1">
    <source>
        <dbReference type="ARBA" id="ARBA00010761"/>
    </source>
</evidence>
<comment type="similarity">
    <text evidence="1 8 9">Belongs to the universal ribosomal protein uS3 family.</text>
</comment>
<evidence type="ECO:0000256" key="5">
    <source>
        <dbReference type="ARBA" id="ARBA00023274"/>
    </source>
</evidence>
<dbReference type="InterPro" id="IPR015946">
    <property type="entry name" value="KH_dom-like_a/b"/>
</dbReference>
<evidence type="ECO:0000256" key="2">
    <source>
        <dbReference type="ARBA" id="ARBA00022730"/>
    </source>
</evidence>
<dbReference type="GO" id="GO:0022627">
    <property type="term" value="C:cytosolic small ribosomal subunit"/>
    <property type="evidence" value="ECO:0007669"/>
    <property type="project" value="TreeGrafter"/>
</dbReference>
<dbReference type="SUPFAM" id="SSF54821">
    <property type="entry name" value="Ribosomal protein S3 C-terminal domain"/>
    <property type="match status" value="1"/>
</dbReference>
<dbReference type="RefSeq" id="WP_042432875.1">
    <property type="nucleotide sequence ID" value="NZ_CABKQR010000002.1"/>
</dbReference>
<keyword evidence="13" id="KW-1185">Reference proteome</keyword>
<name>A0A369LF12_9ACTN</name>
<keyword evidence="5 8" id="KW-0687">Ribonucleoprotein</keyword>
<dbReference type="GO" id="GO:0003729">
    <property type="term" value="F:mRNA binding"/>
    <property type="evidence" value="ECO:0007669"/>
    <property type="project" value="UniProtKB-UniRule"/>
</dbReference>
<proteinExistence type="inferred from homology"/>
<evidence type="ECO:0000259" key="11">
    <source>
        <dbReference type="PROSITE" id="PS50823"/>
    </source>
</evidence>
<dbReference type="InterPro" id="IPR018280">
    <property type="entry name" value="Ribosomal_uS3_CS"/>
</dbReference>
<feature type="domain" description="KH type-2" evidence="11">
    <location>
        <begin position="38"/>
        <end position="106"/>
    </location>
</feature>
<reference evidence="12 13" key="1">
    <citation type="journal article" date="2018" name="Elife">
        <title>Discovery and characterization of a prevalent human gut bacterial enzyme sufficient for the inactivation of a family of plant toxins.</title>
        <authorList>
            <person name="Koppel N."/>
            <person name="Bisanz J.E."/>
            <person name="Pandelia M.E."/>
            <person name="Turnbaugh P.J."/>
            <person name="Balskus E.P."/>
        </authorList>
    </citation>
    <scope>NUCLEOTIDE SEQUENCE [LARGE SCALE GENOMIC DNA]</scope>
    <source>
        <strain evidence="13">anaerobia AP69FAA</strain>
    </source>
</reference>
<dbReference type="InterPro" id="IPR004044">
    <property type="entry name" value="KH_dom_type_2"/>
</dbReference>